<keyword evidence="2" id="KW-1185">Reference proteome</keyword>
<organism evidence="1 2">
    <name type="scientific">Armillaria tabescens</name>
    <name type="common">Ringless honey mushroom</name>
    <name type="synonym">Agaricus tabescens</name>
    <dbReference type="NCBI Taxonomy" id="1929756"/>
    <lineage>
        <taxon>Eukaryota</taxon>
        <taxon>Fungi</taxon>
        <taxon>Dikarya</taxon>
        <taxon>Basidiomycota</taxon>
        <taxon>Agaricomycotina</taxon>
        <taxon>Agaricomycetes</taxon>
        <taxon>Agaricomycetidae</taxon>
        <taxon>Agaricales</taxon>
        <taxon>Marasmiineae</taxon>
        <taxon>Physalacriaceae</taxon>
        <taxon>Desarmillaria</taxon>
    </lineage>
</organism>
<dbReference type="EMBL" id="JAUEPS010000012">
    <property type="protein sequence ID" value="KAK0460593.1"/>
    <property type="molecule type" value="Genomic_DNA"/>
</dbReference>
<evidence type="ECO:0000313" key="2">
    <source>
        <dbReference type="Proteomes" id="UP001175211"/>
    </source>
</evidence>
<dbReference type="RefSeq" id="XP_060332632.1">
    <property type="nucleotide sequence ID" value="XM_060481258.1"/>
</dbReference>
<comment type="caution">
    <text evidence="1">The sequence shown here is derived from an EMBL/GenBank/DDBJ whole genome shotgun (WGS) entry which is preliminary data.</text>
</comment>
<sequence>MIQSSGTGKSRAMHEVAAQIFTIPINIRESSGGAPYPDTDAELRDFLIFPGGDLQIRYLCFLCTLFQKVREAVKSLVGDKISVR</sequence>
<proteinExistence type="predicted"/>
<dbReference type="Proteomes" id="UP001175211">
    <property type="component" value="Unassembled WGS sequence"/>
</dbReference>
<dbReference type="AlphaFoldDB" id="A0AA39N7S6"/>
<protein>
    <submittedName>
        <fullName evidence="1">Uncharacterized protein</fullName>
    </submittedName>
</protein>
<dbReference type="GeneID" id="85364806"/>
<gene>
    <name evidence="1" type="ORF">EV420DRAFT_218362</name>
</gene>
<accession>A0AA39N7S6</accession>
<evidence type="ECO:0000313" key="1">
    <source>
        <dbReference type="EMBL" id="KAK0460593.1"/>
    </source>
</evidence>
<reference evidence="1" key="1">
    <citation type="submission" date="2023-06" db="EMBL/GenBank/DDBJ databases">
        <authorList>
            <consortium name="Lawrence Berkeley National Laboratory"/>
            <person name="Ahrendt S."/>
            <person name="Sahu N."/>
            <person name="Indic B."/>
            <person name="Wong-Bajracharya J."/>
            <person name="Merenyi Z."/>
            <person name="Ke H.-M."/>
            <person name="Monk M."/>
            <person name="Kocsube S."/>
            <person name="Drula E."/>
            <person name="Lipzen A."/>
            <person name="Balint B."/>
            <person name="Henrissat B."/>
            <person name="Andreopoulos B."/>
            <person name="Martin F.M."/>
            <person name="Harder C.B."/>
            <person name="Rigling D."/>
            <person name="Ford K.L."/>
            <person name="Foster G.D."/>
            <person name="Pangilinan J."/>
            <person name="Papanicolaou A."/>
            <person name="Barry K."/>
            <person name="LaButti K."/>
            <person name="Viragh M."/>
            <person name="Koriabine M."/>
            <person name="Yan M."/>
            <person name="Riley R."/>
            <person name="Champramary S."/>
            <person name="Plett K.L."/>
            <person name="Tsai I.J."/>
            <person name="Slot J."/>
            <person name="Sipos G."/>
            <person name="Plett J."/>
            <person name="Nagy L.G."/>
            <person name="Grigoriev I.V."/>
        </authorList>
    </citation>
    <scope>NUCLEOTIDE SEQUENCE</scope>
    <source>
        <strain evidence="1">CCBAS 213</strain>
    </source>
</reference>
<name>A0AA39N7S6_ARMTA</name>